<feature type="region of interest" description="Disordered" evidence="1">
    <location>
        <begin position="1"/>
        <end position="39"/>
    </location>
</feature>
<proteinExistence type="predicted"/>
<accession>A0A0A9BGW3</accession>
<reference evidence="2" key="1">
    <citation type="submission" date="2014-09" db="EMBL/GenBank/DDBJ databases">
        <authorList>
            <person name="Magalhaes I.L.F."/>
            <person name="Oliveira U."/>
            <person name="Santos F.R."/>
            <person name="Vidigal T.H.D.A."/>
            <person name="Brescovit A.D."/>
            <person name="Santos A.J."/>
        </authorList>
    </citation>
    <scope>NUCLEOTIDE SEQUENCE</scope>
    <source>
        <tissue evidence="2">Shoot tissue taken approximately 20 cm above the soil surface</tissue>
    </source>
</reference>
<dbReference type="AlphaFoldDB" id="A0A0A9BGW3"/>
<dbReference type="EMBL" id="GBRH01236487">
    <property type="protein sequence ID" value="JAD61408.1"/>
    <property type="molecule type" value="Transcribed_RNA"/>
</dbReference>
<organism evidence="2">
    <name type="scientific">Arundo donax</name>
    <name type="common">Giant reed</name>
    <name type="synonym">Donax arundinaceus</name>
    <dbReference type="NCBI Taxonomy" id="35708"/>
    <lineage>
        <taxon>Eukaryota</taxon>
        <taxon>Viridiplantae</taxon>
        <taxon>Streptophyta</taxon>
        <taxon>Embryophyta</taxon>
        <taxon>Tracheophyta</taxon>
        <taxon>Spermatophyta</taxon>
        <taxon>Magnoliopsida</taxon>
        <taxon>Liliopsida</taxon>
        <taxon>Poales</taxon>
        <taxon>Poaceae</taxon>
        <taxon>PACMAD clade</taxon>
        <taxon>Arundinoideae</taxon>
        <taxon>Arundineae</taxon>
        <taxon>Arundo</taxon>
    </lineage>
</organism>
<sequence length="39" mass="4177">MWRGGGGDGRRAAGAAGRPDEWRRGARGGRARLPGRDRT</sequence>
<evidence type="ECO:0000256" key="1">
    <source>
        <dbReference type="SAM" id="MobiDB-lite"/>
    </source>
</evidence>
<name>A0A0A9BGW3_ARUDO</name>
<reference evidence="2" key="2">
    <citation type="journal article" date="2015" name="Data Brief">
        <title>Shoot transcriptome of the giant reed, Arundo donax.</title>
        <authorList>
            <person name="Barrero R.A."/>
            <person name="Guerrero F.D."/>
            <person name="Moolhuijzen P."/>
            <person name="Goolsby J.A."/>
            <person name="Tidwell J."/>
            <person name="Bellgard S.E."/>
            <person name="Bellgard M.I."/>
        </authorList>
    </citation>
    <scope>NUCLEOTIDE SEQUENCE</scope>
    <source>
        <tissue evidence="2">Shoot tissue taken approximately 20 cm above the soil surface</tissue>
    </source>
</reference>
<evidence type="ECO:0000313" key="2">
    <source>
        <dbReference type="EMBL" id="JAD61408.1"/>
    </source>
</evidence>
<protein>
    <submittedName>
        <fullName evidence="2">Uncharacterized protein</fullName>
    </submittedName>
</protein>